<sequence>MLEPSRQGSNQFCVAIIHYGGSLGQLLHAKNETVVEAVKIIHTVAFKCLHWCNSMLDMILSCSVIYRLKFALEPEQYVMFERFAISVHYTNVDDN</sequence>
<evidence type="ECO:0000313" key="1">
    <source>
        <dbReference type="EMBL" id="GFY39050.1"/>
    </source>
</evidence>
<gene>
    <name evidence="1" type="ORF">TNIN_104881</name>
</gene>
<dbReference type="EMBL" id="BMAV01001171">
    <property type="protein sequence ID" value="GFY39050.1"/>
    <property type="molecule type" value="Genomic_DNA"/>
</dbReference>
<accession>A0A8X6WPX9</accession>
<evidence type="ECO:0000313" key="2">
    <source>
        <dbReference type="Proteomes" id="UP000886998"/>
    </source>
</evidence>
<proteinExistence type="predicted"/>
<dbReference type="Proteomes" id="UP000886998">
    <property type="component" value="Unassembled WGS sequence"/>
</dbReference>
<comment type="caution">
    <text evidence="1">The sequence shown here is derived from an EMBL/GenBank/DDBJ whole genome shotgun (WGS) entry which is preliminary data.</text>
</comment>
<reference evidence="1" key="1">
    <citation type="submission" date="2020-08" db="EMBL/GenBank/DDBJ databases">
        <title>Multicomponent nature underlies the extraordinary mechanical properties of spider dragline silk.</title>
        <authorList>
            <person name="Kono N."/>
            <person name="Nakamura H."/>
            <person name="Mori M."/>
            <person name="Yoshida Y."/>
            <person name="Ohtoshi R."/>
            <person name="Malay A.D."/>
            <person name="Moran D.A.P."/>
            <person name="Tomita M."/>
            <person name="Numata K."/>
            <person name="Arakawa K."/>
        </authorList>
    </citation>
    <scope>NUCLEOTIDE SEQUENCE</scope>
</reference>
<keyword evidence="2" id="KW-1185">Reference proteome</keyword>
<name>A0A8X6WPX9_9ARAC</name>
<dbReference type="AlphaFoldDB" id="A0A8X6WPX9"/>
<protein>
    <submittedName>
        <fullName evidence="1">Uncharacterized protein</fullName>
    </submittedName>
</protein>
<organism evidence="1 2">
    <name type="scientific">Trichonephila inaurata madagascariensis</name>
    <dbReference type="NCBI Taxonomy" id="2747483"/>
    <lineage>
        <taxon>Eukaryota</taxon>
        <taxon>Metazoa</taxon>
        <taxon>Ecdysozoa</taxon>
        <taxon>Arthropoda</taxon>
        <taxon>Chelicerata</taxon>
        <taxon>Arachnida</taxon>
        <taxon>Araneae</taxon>
        <taxon>Araneomorphae</taxon>
        <taxon>Entelegynae</taxon>
        <taxon>Araneoidea</taxon>
        <taxon>Nephilidae</taxon>
        <taxon>Trichonephila</taxon>
        <taxon>Trichonephila inaurata</taxon>
    </lineage>
</organism>